<dbReference type="SUPFAM" id="SSF48452">
    <property type="entry name" value="TPR-like"/>
    <property type="match status" value="2"/>
</dbReference>
<organism evidence="2 3">
    <name type="scientific">Spirulina subsalsa FACHB-351</name>
    <dbReference type="NCBI Taxonomy" id="234711"/>
    <lineage>
        <taxon>Bacteria</taxon>
        <taxon>Bacillati</taxon>
        <taxon>Cyanobacteriota</taxon>
        <taxon>Cyanophyceae</taxon>
        <taxon>Spirulinales</taxon>
        <taxon>Spirulinaceae</taxon>
        <taxon>Spirulina</taxon>
    </lineage>
</organism>
<feature type="repeat" description="TPR" evidence="1">
    <location>
        <begin position="153"/>
        <end position="186"/>
    </location>
</feature>
<name>A0ABT3KZN4_9CYAN</name>
<evidence type="ECO:0000313" key="2">
    <source>
        <dbReference type="EMBL" id="MCW6034713.1"/>
    </source>
</evidence>
<evidence type="ECO:0000256" key="1">
    <source>
        <dbReference type="PROSITE-ProRule" id="PRU00339"/>
    </source>
</evidence>
<dbReference type="RefSeq" id="WP_265262365.1">
    <property type="nucleotide sequence ID" value="NZ_JAIHOM010000001.1"/>
</dbReference>
<feature type="repeat" description="TPR" evidence="1">
    <location>
        <begin position="298"/>
        <end position="331"/>
    </location>
</feature>
<dbReference type="Pfam" id="PF13432">
    <property type="entry name" value="TPR_16"/>
    <property type="match status" value="1"/>
</dbReference>
<dbReference type="PANTHER" id="PTHR44366:SF1">
    <property type="entry name" value="UDP-N-ACETYLGLUCOSAMINE--PEPTIDE N-ACETYLGLUCOSAMINYLTRANSFERASE 110 KDA SUBUNIT"/>
    <property type="match status" value="1"/>
</dbReference>
<dbReference type="InterPro" id="IPR019734">
    <property type="entry name" value="TPR_rpt"/>
</dbReference>
<accession>A0ABT3KZN4</accession>
<reference evidence="2 3" key="1">
    <citation type="submission" date="2021-08" db="EMBL/GenBank/DDBJ databases">
        <title>Draft genome sequence of Spirulina subsalsa with high tolerance to salinity and hype-accumulation of phycocyanin.</title>
        <authorList>
            <person name="Pei H."/>
            <person name="Jiang L."/>
        </authorList>
    </citation>
    <scope>NUCLEOTIDE SEQUENCE [LARGE SCALE GENOMIC DNA]</scope>
    <source>
        <strain evidence="2 3">FACHB-351</strain>
    </source>
</reference>
<keyword evidence="1" id="KW-0802">TPR repeat</keyword>
<sequence length="384" mass="42997">MRLFYGLALVLGLTGWGGAVLAQSWPTGLHCESVEMPSEVEEPMDGVRVGDFRFCGGDVAGAIAAYEGVLGQLLPEQEMERVYVQLRLARALVVVGELEGAWGMYREAIAQDPLYGRILDDRQYSPLGEPVTDGGVEGEANKAPVFVDGPVSAIAYFELGWALEQGERWTEAVEAYQKAIEINPQLAFAHSRLGYTLFRLEDYDQAQVALERALDLNPELVWAYYDLGYLFTWIHQANLAFPLFRQVIEFHTALQPFGEDDKDAIVYQMIGDVFMEQGTFAPAAQAYEQAIFLAPQQSWVYFRLGVALVNVGQESKAREAFREAVSRLPNDAIPYNNTMALDLAQALILEQQWARAKAVIEEVLNRSPHSIRGQQLLEQVERQR</sequence>
<dbReference type="InterPro" id="IPR037919">
    <property type="entry name" value="OGT"/>
</dbReference>
<dbReference type="PANTHER" id="PTHR44366">
    <property type="entry name" value="UDP-N-ACETYLGLUCOSAMINE--PEPTIDE N-ACETYLGLUCOSAMINYLTRANSFERASE 110 KDA SUBUNIT"/>
    <property type="match status" value="1"/>
</dbReference>
<proteinExistence type="predicted"/>
<dbReference type="SMART" id="SM00028">
    <property type="entry name" value="TPR"/>
    <property type="match status" value="6"/>
</dbReference>
<dbReference type="PROSITE" id="PS50005">
    <property type="entry name" value="TPR"/>
    <property type="match status" value="4"/>
</dbReference>
<dbReference type="Proteomes" id="UP001526426">
    <property type="component" value="Unassembled WGS sequence"/>
</dbReference>
<dbReference type="PROSITE" id="PS50293">
    <property type="entry name" value="TPR_REGION"/>
    <property type="match status" value="2"/>
</dbReference>
<keyword evidence="3" id="KW-1185">Reference proteome</keyword>
<feature type="repeat" description="TPR" evidence="1">
    <location>
        <begin position="264"/>
        <end position="297"/>
    </location>
</feature>
<dbReference type="Gene3D" id="1.25.40.10">
    <property type="entry name" value="Tetratricopeptide repeat domain"/>
    <property type="match status" value="2"/>
</dbReference>
<dbReference type="Pfam" id="PF13414">
    <property type="entry name" value="TPR_11"/>
    <property type="match status" value="1"/>
</dbReference>
<comment type="caution">
    <text evidence="2">The sequence shown here is derived from an EMBL/GenBank/DDBJ whole genome shotgun (WGS) entry which is preliminary data.</text>
</comment>
<gene>
    <name evidence="2" type="ORF">K4A83_00270</name>
</gene>
<dbReference type="EMBL" id="JAIHOM010000001">
    <property type="protein sequence ID" value="MCW6034713.1"/>
    <property type="molecule type" value="Genomic_DNA"/>
</dbReference>
<dbReference type="InterPro" id="IPR011990">
    <property type="entry name" value="TPR-like_helical_dom_sf"/>
</dbReference>
<protein>
    <submittedName>
        <fullName evidence="2">Tetratricopeptide repeat protein</fullName>
    </submittedName>
</protein>
<feature type="repeat" description="TPR" evidence="1">
    <location>
        <begin position="187"/>
        <end position="220"/>
    </location>
</feature>
<evidence type="ECO:0000313" key="3">
    <source>
        <dbReference type="Proteomes" id="UP001526426"/>
    </source>
</evidence>